<dbReference type="Proteomes" id="UP001054889">
    <property type="component" value="Unassembled WGS sequence"/>
</dbReference>
<feature type="region of interest" description="Disordered" evidence="1">
    <location>
        <begin position="1"/>
        <end position="24"/>
    </location>
</feature>
<reference evidence="2" key="2">
    <citation type="submission" date="2021-12" db="EMBL/GenBank/DDBJ databases">
        <title>Resequencing data analysis of finger millet.</title>
        <authorList>
            <person name="Hatakeyama M."/>
            <person name="Aluri S."/>
            <person name="Balachadran M.T."/>
            <person name="Sivarajan S.R."/>
            <person name="Poveda L."/>
            <person name="Shimizu-Inatsugi R."/>
            <person name="Schlapbach R."/>
            <person name="Sreeman S.M."/>
            <person name="Shimizu K.K."/>
        </authorList>
    </citation>
    <scope>NUCLEOTIDE SEQUENCE</scope>
</reference>
<gene>
    <name evidence="2" type="primary">gb20292</name>
    <name evidence="2" type="ORF">PR202_gb20292</name>
</gene>
<organism evidence="2 3">
    <name type="scientific">Eleusine coracana subsp. coracana</name>
    <dbReference type="NCBI Taxonomy" id="191504"/>
    <lineage>
        <taxon>Eukaryota</taxon>
        <taxon>Viridiplantae</taxon>
        <taxon>Streptophyta</taxon>
        <taxon>Embryophyta</taxon>
        <taxon>Tracheophyta</taxon>
        <taxon>Spermatophyta</taxon>
        <taxon>Magnoliopsida</taxon>
        <taxon>Liliopsida</taxon>
        <taxon>Poales</taxon>
        <taxon>Poaceae</taxon>
        <taxon>PACMAD clade</taxon>
        <taxon>Chloridoideae</taxon>
        <taxon>Cynodonteae</taxon>
        <taxon>Eleusininae</taxon>
        <taxon>Eleusine</taxon>
    </lineage>
</organism>
<keyword evidence="3" id="KW-1185">Reference proteome</keyword>
<feature type="compositionally biased region" description="Polar residues" evidence="1">
    <location>
        <begin position="1"/>
        <end position="17"/>
    </location>
</feature>
<name>A0AAV5F856_ELECO</name>
<proteinExistence type="predicted"/>
<comment type="caution">
    <text evidence="2">The sequence shown here is derived from an EMBL/GenBank/DDBJ whole genome shotgun (WGS) entry which is preliminary data.</text>
</comment>
<sequence length="184" mass="20917">MRLSVSSTAGGMTSGMHQRQPLVDLSRGSPPYAVVPVAAAVLERGKPATMSLMMSVLLQWFVNPRRRAEVRRPGHQGGAQESPTEVVHAHIQHLKRSMDLSMKHEYLKTSRFNNDVRNKVAAKDQHIADMQKKAEPDCEDIINIVDGMYTKDDISLEDVLRIVNTFLKARFLFHHKHHFHFSVR</sequence>
<reference evidence="2" key="1">
    <citation type="journal article" date="2018" name="DNA Res.">
        <title>Multiple hybrid de novo genome assembly of finger millet, an orphan allotetraploid crop.</title>
        <authorList>
            <person name="Hatakeyama M."/>
            <person name="Aluri S."/>
            <person name="Balachadran M.T."/>
            <person name="Sivarajan S.R."/>
            <person name="Patrignani A."/>
            <person name="Gruter S."/>
            <person name="Poveda L."/>
            <person name="Shimizu-Inatsugi R."/>
            <person name="Baeten J."/>
            <person name="Francoijs K.J."/>
            <person name="Nataraja K.N."/>
            <person name="Reddy Y.A.N."/>
            <person name="Phadnis S."/>
            <person name="Ravikumar R.L."/>
            <person name="Schlapbach R."/>
            <person name="Sreeman S.M."/>
            <person name="Shimizu K.K."/>
        </authorList>
    </citation>
    <scope>NUCLEOTIDE SEQUENCE</scope>
</reference>
<dbReference type="AlphaFoldDB" id="A0AAV5F856"/>
<protein>
    <submittedName>
        <fullName evidence="2">Uncharacterized protein</fullName>
    </submittedName>
</protein>
<evidence type="ECO:0000313" key="3">
    <source>
        <dbReference type="Proteomes" id="UP001054889"/>
    </source>
</evidence>
<accession>A0AAV5F856</accession>
<dbReference type="EMBL" id="BQKI01000083">
    <property type="protein sequence ID" value="GJN31843.1"/>
    <property type="molecule type" value="Genomic_DNA"/>
</dbReference>
<evidence type="ECO:0000313" key="2">
    <source>
        <dbReference type="EMBL" id="GJN31843.1"/>
    </source>
</evidence>
<evidence type="ECO:0000256" key="1">
    <source>
        <dbReference type="SAM" id="MobiDB-lite"/>
    </source>
</evidence>